<sequence length="333" mass="35342">MSAVGLDTRTSRPLLSGLPRLVLRQHRWALWTLVACVVLVAGALVVTRLWREGAADAWSAAGCTEANTRPRCFQPRSDLAEASSAAYAVLVNASVALVALPGVVAAFAAGPLVARELEAGTYKLAWSQSVTPTRWLAAKLAVPLAASATATAVLLPFFAWARLARQTDFSHYTRWWDPTTYATSGLLPVALTVMGLAVGTLAGLLVRRTVPAMAVAALAVGAVMLALYQAHPWLWPSRTVTGREAVGLGSGAAWPVQDGMLTASGERITRETCFTAPESSEACMQARGGVTYFVDYHPASHYWPLQLVESGILLALAALAVAGAFRVLRRLHG</sequence>
<proteinExistence type="predicted"/>
<feature type="transmembrane region" description="Helical" evidence="1">
    <location>
        <begin position="181"/>
        <end position="205"/>
    </location>
</feature>
<dbReference type="RefSeq" id="WP_248637399.1">
    <property type="nucleotide sequence ID" value="NZ_JALPTH010000045.1"/>
</dbReference>
<keyword evidence="3" id="KW-1185">Reference proteome</keyword>
<comment type="caution">
    <text evidence="2">The sequence shown here is derived from an EMBL/GenBank/DDBJ whole genome shotgun (WGS) entry which is preliminary data.</text>
</comment>
<feature type="transmembrane region" description="Helical" evidence="1">
    <location>
        <begin position="28"/>
        <end position="50"/>
    </location>
</feature>
<feature type="transmembrane region" description="Helical" evidence="1">
    <location>
        <begin position="212"/>
        <end position="230"/>
    </location>
</feature>
<protein>
    <submittedName>
        <fullName evidence="2">ABC transporter permease</fullName>
    </submittedName>
</protein>
<feature type="transmembrane region" description="Helical" evidence="1">
    <location>
        <begin position="135"/>
        <end position="161"/>
    </location>
</feature>
<evidence type="ECO:0000256" key="1">
    <source>
        <dbReference type="SAM" id="Phobius"/>
    </source>
</evidence>
<evidence type="ECO:0000313" key="3">
    <source>
        <dbReference type="Proteomes" id="UP001522868"/>
    </source>
</evidence>
<keyword evidence="1" id="KW-0812">Transmembrane</keyword>
<accession>A0ABT0IJQ9</accession>
<feature type="transmembrane region" description="Helical" evidence="1">
    <location>
        <begin position="85"/>
        <end position="114"/>
    </location>
</feature>
<feature type="transmembrane region" description="Helical" evidence="1">
    <location>
        <begin position="310"/>
        <end position="328"/>
    </location>
</feature>
<organism evidence="2 3">
    <name type="scientific">Streptomyces lichenis</name>
    <dbReference type="NCBI Taxonomy" id="2306967"/>
    <lineage>
        <taxon>Bacteria</taxon>
        <taxon>Bacillati</taxon>
        <taxon>Actinomycetota</taxon>
        <taxon>Actinomycetes</taxon>
        <taxon>Kitasatosporales</taxon>
        <taxon>Streptomycetaceae</taxon>
        <taxon>Streptomyces</taxon>
    </lineage>
</organism>
<keyword evidence="1" id="KW-1133">Transmembrane helix</keyword>
<gene>
    <name evidence="2" type="ORF">M1O15_30090</name>
</gene>
<keyword evidence="1" id="KW-0472">Membrane</keyword>
<dbReference type="Proteomes" id="UP001522868">
    <property type="component" value="Unassembled WGS sequence"/>
</dbReference>
<evidence type="ECO:0000313" key="2">
    <source>
        <dbReference type="EMBL" id="MCK8681575.1"/>
    </source>
</evidence>
<dbReference type="EMBL" id="JALPTH010000045">
    <property type="protein sequence ID" value="MCK8681575.1"/>
    <property type="molecule type" value="Genomic_DNA"/>
</dbReference>
<name>A0ABT0IJQ9_9ACTN</name>
<reference evidence="2 3" key="1">
    <citation type="submission" date="2022-04" db="EMBL/GenBank/DDBJ databases">
        <title>Streptomyces sp. nov. LCR6-01 isolated from Lichen of Dirinaria sp.</title>
        <authorList>
            <person name="Kanchanasin P."/>
            <person name="Tanasupawat S."/>
            <person name="Phongsopitanun W."/>
        </authorList>
    </citation>
    <scope>NUCLEOTIDE SEQUENCE [LARGE SCALE GENOMIC DNA]</scope>
    <source>
        <strain evidence="2 3">LCR6-01</strain>
    </source>
</reference>